<dbReference type="Proteomes" id="UP000199515">
    <property type="component" value="Unassembled WGS sequence"/>
</dbReference>
<reference evidence="5 6" key="1">
    <citation type="submission" date="2016-10" db="EMBL/GenBank/DDBJ databases">
        <authorList>
            <person name="de Groot N.N."/>
        </authorList>
    </citation>
    <scope>NUCLEOTIDE SEQUENCE [LARGE SCALE GENOMIC DNA]</scope>
    <source>
        <strain evidence="5 6">CPCC 202699</strain>
    </source>
</reference>
<dbReference type="AlphaFoldDB" id="A0A1H3SDF4"/>
<feature type="domain" description="Teneurin NHL" evidence="4">
    <location>
        <begin position="533"/>
        <end position="583"/>
    </location>
</feature>
<proteinExistence type="predicted"/>
<dbReference type="Pfam" id="PF01436">
    <property type="entry name" value="NHL"/>
    <property type="match status" value="4"/>
</dbReference>
<dbReference type="PROSITE" id="PS51257">
    <property type="entry name" value="PROKAR_LIPOPROTEIN"/>
    <property type="match status" value="1"/>
</dbReference>
<keyword evidence="6" id="KW-1185">Reference proteome</keyword>
<sequence>MDNRIRRARIWAVTTSALVLGCAAVPPALAAPAEALGLISTFAGTGDDDSAGDGGLAGAAKLKAPSDVAVDAAGNTYVADRWASKVRKIDPQGRVSTFAGTGEYGAGDVDGILAKDAKMKTPGSVAVDKDGNVYIADTYDARVRKVGTDGRITTVAGTGEDGFTGDGSTATARLNGPSGLALDPSGRLYIADRDNHRVRRVDLAGKQISTVDGTGTSGSGAKELAYPEDVAVDAFGVVHIADTDNNRVQKIDAAGAVSTEIGTGLNHPAGVTADVNGTLYLSDTGNQRIKRLNRDQSITVLAGTGAGGYSGDGGQATAAQLNSPSGLAVTRTGNLLVGDYANHRVRRVVVPVVDTTVSAYAGTGEWKFSGDGGPALTATFQGPRAVSADGRGGLFISDGVSMRVRKVGQDGIITTVAGTGERAFTGDGGPATQAALEPQALVAGGGGFYVIDAATRIRKVDAAGVITTIAGTGKAGYTGDGGPAKSAQIAANGLAIDRAGNLYFADWITHRVRRIGTDGVITTVAGTGTAGFTGDGGQATAAQLNTPTDLTVDGAGNVYIIDNFNYRIRKVNPAGVITTFAGTGRRGYGGPGKQATQTDLYPQVGLATDPDGNVYMADLYSYIHKIGTDGIVSDVAGTGVYGDGGDGGPATAATINPYAIALDNTGTLYFTSTEKNRVRKFRVY</sequence>
<dbReference type="PROSITE" id="PS51125">
    <property type="entry name" value="NHL"/>
    <property type="match status" value="4"/>
</dbReference>
<evidence type="ECO:0000256" key="3">
    <source>
        <dbReference type="SAM" id="SignalP"/>
    </source>
</evidence>
<dbReference type="STRING" id="589385.SAMN05421504_113147"/>
<feature type="repeat" description="NHL" evidence="2">
    <location>
        <begin position="174"/>
        <end position="198"/>
    </location>
</feature>
<feature type="repeat" description="NHL" evidence="2">
    <location>
        <begin position="316"/>
        <end position="345"/>
    </location>
</feature>
<dbReference type="SMART" id="SM00135">
    <property type="entry name" value="LY"/>
    <property type="match status" value="4"/>
</dbReference>
<keyword evidence="3" id="KW-0732">Signal</keyword>
<dbReference type="OrthoDB" id="9762443at2"/>
<gene>
    <name evidence="5" type="ORF">SAMN05421504_113147</name>
</gene>
<dbReference type="Pfam" id="PF25021">
    <property type="entry name" value="TEN_NHL"/>
    <property type="match status" value="2"/>
</dbReference>
<name>A0A1H3SDF4_9PSEU</name>
<dbReference type="PANTHER" id="PTHR46388">
    <property type="entry name" value="NHL REPEAT-CONTAINING PROTEIN 2"/>
    <property type="match status" value="1"/>
</dbReference>
<organism evidence="5 6">
    <name type="scientific">Amycolatopsis xylanica</name>
    <dbReference type="NCBI Taxonomy" id="589385"/>
    <lineage>
        <taxon>Bacteria</taxon>
        <taxon>Bacillati</taxon>
        <taxon>Actinomycetota</taxon>
        <taxon>Actinomycetes</taxon>
        <taxon>Pseudonocardiales</taxon>
        <taxon>Pseudonocardiaceae</taxon>
        <taxon>Amycolatopsis</taxon>
    </lineage>
</organism>
<feature type="repeat" description="NHL" evidence="2">
    <location>
        <begin position="255"/>
        <end position="295"/>
    </location>
</feature>
<feature type="repeat" description="NHL" evidence="2">
    <location>
        <begin position="215"/>
        <end position="254"/>
    </location>
</feature>
<dbReference type="InterPro" id="IPR000033">
    <property type="entry name" value="LDLR_classB_rpt"/>
</dbReference>
<dbReference type="InterPro" id="IPR056822">
    <property type="entry name" value="TEN_NHL"/>
</dbReference>
<evidence type="ECO:0000313" key="6">
    <source>
        <dbReference type="Proteomes" id="UP000199515"/>
    </source>
</evidence>
<dbReference type="Gene3D" id="2.120.10.30">
    <property type="entry name" value="TolB, C-terminal domain"/>
    <property type="match status" value="6"/>
</dbReference>
<keyword evidence="1" id="KW-0677">Repeat</keyword>
<dbReference type="InterPro" id="IPR011042">
    <property type="entry name" value="6-blade_b-propeller_TolB-like"/>
</dbReference>
<dbReference type="PANTHER" id="PTHR46388:SF2">
    <property type="entry name" value="NHL REPEAT-CONTAINING PROTEIN 2"/>
    <property type="match status" value="1"/>
</dbReference>
<evidence type="ECO:0000259" key="4">
    <source>
        <dbReference type="Pfam" id="PF25021"/>
    </source>
</evidence>
<accession>A0A1H3SDF4</accession>
<evidence type="ECO:0000313" key="5">
    <source>
        <dbReference type="EMBL" id="SDZ36103.1"/>
    </source>
</evidence>
<evidence type="ECO:0000256" key="1">
    <source>
        <dbReference type="ARBA" id="ARBA00022737"/>
    </source>
</evidence>
<feature type="domain" description="Teneurin NHL" evidence="4">
    <location>
        <begin position="46"/>
        <end position="102"/>
    </location>
</feature>
<dbReference type="InterPro" id="IPR001258">
    <property type="entry name" value="NHL_repeat"/>
</dbReference>
<feature type="chain" id="PRO_5011610214" evidence="3">
    <location>
        <begin position="31"/>
        <end position="684"/>
    </location>
</feature>
<dbReference type="EMBL" id="FNON01000013">
    <property type="protein sequence ID" value="SDZ36103.1"/>
    <property type="molecule type" value="Genomic_DNA"/>
</dbReference>
<evidence type="ECO:0000256" key="2">
    <source>
        <dbReference type="PROSITE-ProRule" id="PRU00504"/>
    </source>
</evidence>
<dbReference type="RefSeq" id="WP_091299038.1">
    <property type="nucleotide sequence ID" value="NZ_FNON01000013.1"/>
</dbReference>
<dbReference type="SUPFAM" id="SSF101898">
    <property type="entry name" value="NHL repeat"/>
    <property type="match status" value="2"/>
</dbReference>
<protein>
    <submittedName>
        <fullName evidence="5">Sugar lactone lactonase YvrE</fullName>
    </submittedName>
</protein>
<feature type="signal peptide" evidence="3">
    <location>
        <begin position="1"/>
        <end position="30"/>
    </location>
</feature>